<dbReference type="EMBL" id="LAZR01025074">
    <property type="protein sequence ID" value="KKL73083.1"/>
    <property type="molecule type" value="Genomic_DNA"/>
</dbReference>
<sequence>MALEKQIVYRQQIDEFGNINVQKVEQILEDGEVHSEKYHRHVVAPGEEAKDEDAVTKEIAKVVHTPEVIAAYEARIAESQIE</sequence>
<organism evidence="1">
    <name type="scientific">marine sediment metagenome</name>
    <dbReference type="NCBI Taxonomy" id="412755"/>
    <lineage>
        <taxon>unclassified sequences</taxon>
        <taxon>metagenomes</taxon>
        <taxon>ecological metagenomes</taxon>
    </lineage>
</organism>
<name>A0A0F9EG50_9ZZZZ</name>
<reference evidence="1" key="1">
    <citation type="journal article" date="2015" name="Nature">
        <title>Complex archaea that bridge the gap between prokaryotes and eukaryotes.</title>
        <authorList>
            <person name="Spang A."/>
            <person name="Saw J.H."/>
            <person name="Jorgensen S.L."/>
            <person name="Zaremba-Niedzwiedzka K."/>
            <person name="Martijn J."/>
            <person name="Lind A.E."/>
            <person name="van Eijk R."/>
            <person name="Schleper C."/>
            <person name="Guy L."/>
            <person name="Ettema T.J."/>
        </authorList>
    </citation>
    <scope>NUCLEOTIDE SEQUENCE</scope>
</reference>
<evidence type="ECO:0000313" key="1">
    <source>
        <dbReference type="EMBL" id="KKL73083.1"/>
    </source>
</evidence>
<protein>
    <submittedName>
        <fullName evidence="1">Uncharacterized protein</fullName>
    </submittedName>
</protein>
<comment type="caution">
    <text evidence="1">The sequence shown here is derived from an EMBL/GenBank/DDBJ whole genome shotgun (WGS) entry which is preliminary data.</text>
</comment>
<gene>
    <name evidence="1" type="ORF">LCGC14_2078460</name>
</gene>
<accession>A0A0F9EG50</accession>
<proteinExistence type="predicted"/>
<dbReference type="AlphaFoldDB" id="A0A0F9EG50"/>